<dbReference type="OrthoDB" id="603275at2"/>
<accession>A0A1G9B259</accession>
<dbReference type="AlphaFoldDB" id="A0A1G9B259"/>
<dbReference type="Pfam" id="PF13715">
    <property type="entry name" value="CarbopepD_reg_2"/>
    <property type="match status" value="1"/>
</dbReference>
<evidence type="ECO:0000313" key="2">
    <source>
        <dbReference type="EMBL" id="SDK33184.1"/>
    </source>
</evidence>
<keyword evidence="1" id="KW-0732">Signal</keyword>
<dbReference type="Proteomes" id="UP000199580">
    <property type="component" value="Unassembled WGS sequence"/>
</dbReference>
<dbReference type="EMBL" id="FNEZ01000005">
    <property type="protein sequence ID" value="SDK33184.1"/>
    <property type="molecule type" value="Genomic_DNA"/>
</dbReference>
<feature type="signal peptide" evidence="1">
    <location>
        <begin position="1"/>
        <end position="18"/>
    </location>
</feature>
<dbReference type="SUPFAM" id="SSF49464">
    <property type="entry name" value="Carboxypeptidase regulatory domain-like"/>
    <property type="match status" value="1"/>
</dbReference>
<name>A0A1G9B259_9FLAO</name>
<sequence>MKNFLLFALLFITAFSFSQNVKLDGLILDNSDKPLEMANVMAIHSGTNAMDSYAITNDKGKYQLTLKPNATYTVKVSYLGMQSKDVTITTSTQNASQNIKLEAGGIELQGVEVVREMPVSIKGDTIVYNADSFKSGTERKLEDVLKKLPGVEVNADGEIEVEGKKVQKLMVEGKDFFDGDTKLGVKNIPADAIDKIQVLRNYNEVSALKGLENNEENVAMNIKLKKGKKNFWFGDMTAGIGVGHEDRRYVINPKLFYYSPEYSINLIGNFNNIGELPFTPQDYFKFTGGFKSLMKKGGTGFNVSSNDLGLTLLRNNRAKEIETQFGATNFAYNVNKAWSLSGFAIVSSTLTELETKSQTTRSDLLNGIGNQQNTETKINTDEATNQKSNLALVKLSSSYKPNTKLQFDYDALFKKSSQNEYSNLFTQTTASALSDSQTVNTLKKQDPISLNQNVNLYYTQSDKNVFAFEMQHLFQQEDPFYNANLGRNPFPDSLLPQNQGDDLGIADQSRYDLNQNRFVKTNKVDSKFDYYYMLTPKSNINVTLGNTYSYQNFDSDIFQILDNNSVNDLNPNTDNDVAYSFNDVFLGLHYKFITGKFTINPGFSVHRYNTFNNQLESKASDDFYRFLPDVYAIYQLKKSESLTYNYAMTTDFTDINKLAEGYVMNGYNSLFKGNRYLENALVQTHSLRYFKYNMFNFTNIFGFVNYSRRMDAVKNKAKFIGINQSSEPYNSNFADEMLTGVGNYGRSFGDYKASVNANVNWSKFNNIRITPITNLEIPETTESFTQSYTAKLATNYKDFPNIEVGYNIAINHYQQNTFYTEKPSVKLDYYFMDAFSFVSEYEYFHYTSKDDTINNEYDFLSASLIYQKKSSKWEYKVSATNLLNTTTLNDDSFTQFSTRTSQYQVQPRYVIFSLKYNL</sequence>
<protein>
    <submittedName>
        <fullName evidence="2">Outer membrane protein beta-barrel family protein</fullName>
    </submittedName>
</protein>
<gene>
    <name evidence="2" type="ORF">SAMN04487935_3141</name>
</gene>
<dbReference type="Gene3D" id="2.60.40.1120">
    <property type="entry name" value="Carboxypeptidase-like, regulatory domain"/>
    <property type="match status" value="1"/>
</dbReference>
<dbReference type="STRING" id="1128970.SAMN04487935_3141"/>
<feature type="chain" id="PRO_5011730172" evidence="1">
    <location>
        <begin position="19"/>
        <end position="918"/>
    </location>
</feature>
<keyword evidence="3" id="KW-1185">Reference proteome</keyword>
<dbReference type="SUPFAM" id="SSF56935">
    <property type="entry name" value="Porins"/>
    <property type="match status" value="1"/>
</dbReference>
<proteinExistence type="predicted"/>
<organism evidence="2 3">
    <name type="scientific">Flavobacterium noncentrifugens</name>
    <dbReference type="NCBI Taxonomy" id="1128970"/>
    <lineage>
        <taxon>Bacteria</taxon>
        <taxon>Pseudomonadati</taxon>
        <taxon>Bacteroidota</taxon>
        <taxon>Flavobacteriia</taxon>
        <taxon>Flavobacteriales</taxon>
        <taxon>Flavobacteriaceae</taxon>
        <taxon>Flavobacterium</taxon>
    </lineage>
</organism>
<dbReference type="RefSeq" id="WP_091397604.1">
    <property type="nucleotide sequence ID" value="NZ_BKAI01000007.1"/>
</dbReference>
<evidence type="ECO:0000313" key="3">
    <source>
        <dbReference type="Proteomes" id="UP000199580"/>
    </source>
</evidence>
<evidence type="ECO:0000256" key="1">
    <source>
        <dbReference type="SAM" id="SignalP"/>
    </source>
</evidence>
<dbReference type="InterPro" id="IPR008969">
    <property type="entry name" value="CarboxyPept-like_regulatory"/>
</dbReference>
<reference evidence="2 3" key="1">
    <citation type="submission" date="2016-10" db="EMBL/GenBank/DDBJ databases">
        <authorList>
            <person name="de Groot N.N."/>
        </authorList>
    </citation>
    <scope>NUCLEOTIDE SEQUENCE [LARGE SCALE GENOMIC DNA]</scope>
    <source>
        <strain evidence="2 3">CGMCC 1.10076</strain>
    </source>
</reference>